<evidence type="ECO:0000256" key="5">
    <source>
        <dbReference type="ARBA" id="ARBA00023204"/>
    </source>
</evidence>
<dbReference type="GO" id="GO:0006298">
    <property type="term" value="P:mismatch repair"/>
    <property type="evidence" value="ECO:0007669"/>
    <property type="project" value="InterPro"/>
</dbReference>
<evidence type="ECO:0000256" key="6">
    <source>
        <dbReference type="ARBA" id="ARBA00029466"/>
    </source>
</evidence>
<organism evidence="7 8">
    <name type="scientific">Amnibacterium setariae</name>
    <dbReference type="NCBI Taxonomy" id="2306585"/>
    <lineage>
        <taxon>Bacteria</taxon>
        <taxon>Bacillati</taxon>
        <taxon>Actinomycetota</taxon>
        <taxon>Actinomycetes</taxon>
        <taxon>Micrococcales</taxon>
        <taxon>Microbacteriaceae</taxon>
        <taxon>Amnibacterium</taxon>
    </lineage>
</organism>
<dbReference type="SUPFAM" id="SSF52980">
    <property type="entry name" value="Restriction endonuclease-like"/>
    <property type="match status" value="1"/>
</dbReference>
<dbReference type="Gene3D" id="3.40.960.10">
    <property type="entry name" value="VSR Endonuclease"/>
    <property type="match status" value="1"/>
</dbReference>
<evidence type="ECO:0000256" key="4">
    <source>
        <dbReference type="ARBA" id="ARBA00022801"/>
    </source>
</evidence>
<keyword evidence="2 7" id="KW-0255">Endonuclease</keyword>
<keyword evidence="8" id="KW-1185">Reference proteome</keyword>
<dbReference type="OrthoDB" id="9801520at2"/>
<evidence type="ECO:0000256" key="1">
    <source>
        <dbReference type="ARBA" id="ARBA00022722"/>
    </source>
</evidence>
<dbReference type="EMBL" id="QXTG01000002">
    <property type="protein sequence ID" value="RIX28864.1"/>
    <property type="molecule type" value="Genomic_DNA"/>
</dbReference>
<keyword evidence="5" id="KW-0234">DNA repair</keyword>
<dbReference type="Pfam" id="PF03852">
    <property type="entry name" value="Vsr"/>
    <property type="match status" value="1"/>
</dbReference>
<protein>
    <submittedName>
        <fullName evidence="7">Very short patch repair endonuclease</fullName>
    </submittedName>
</protein>
<dbReference type="Proteomes" id="UP000265742">
    <property type="component" value="Unassembled WGS sequence"/>
</dbReference>
<evidence type="ECO:0000313" key="8">
    <source>
        <dbReference type="Proteomes" id="UP000265742"/>
    </source>
</evidence>
<dbReference type="GO" id="GO:0016787">
    <property type="term" value="F:hydrolase activity"/>
    <property type="evidence" value="ECO:0007669"/>
    <property type="project" value="UniProtKB-KW"/>
</dbReference>
<accession>A0A3A1U7H4</accession>
<comment type="caution">
    <text evidence="7">The sequence shown here is derived from an EMBL/GenBank/DDBJ whole genome shotgun (WGS) entry which is preliminary data.</text>
</comment>
<dbReference type="NCBIfam" id="TIGR00632">
    <property type="entry name" value="vsr"/>
    <property type="match status" value="1"/>
</dbReference>
<keyword evidence="4" id="KW-0378">Hydrolase</keyword>
<proteinExistence type="inferred from homology"/>
<comment type="similarity">
    <text evidence="6">Belongs to the Vsr family.</text>
</comment>
<evidence type="ECO:0000313" key="7">
    <source>
        <dbReference type="EMBL" id="RIX28864.1"/>
    </source>
</evidence>
<gene>
    <name evidence="7" type="ORF">D1781_09970</name>
</gene>
<evidence type="ECO:0000256" key="3">
    <source>
        <dbReference type="ARBA" id="ARBA00022763"/>
    </source>
</evidence>
<dbReference type="InterPro" id="IPR011335">
    <property type="entry name" value="Restrct_endonuc-II-like"/>
</dbReference>
<keyword evidence="1" id="KW-0540">Nuclease</keyword>
<dbReference type="GO" id="GO:0004519">
    <property type="term" value="F:endonuclease activity"/>
    <property type="evidence" value="ECO:0007669"/>
    <property type="project" value="UniProtKB-KW"/>
</dbReference>
<evidence type="ECO:0000256" key="2">
    <source>
        <dbReference type="ARBA" id="ARBA00022759"/>
    </source>
</evidence>
<dbReference type="AlphaFoldDB" id="A0A3A1U7H4"/>
<name>A0A3A1U7H4_9MICO</name>
<keyword evidence="3" id="KW-0227">DNA damage</keyword>
<sequence>MKSNRGRDTQLELRVRRALHARGLRYRLQRKVPGSTRRTIDIAFPRQRVAVFIDGCFWHGCPVHYTAAKTNASFWADKVTRNRARDRETDGLLQEAGWISARFWEHETTEVIVERIVRLLGRPELEEASGR</sequence>
<reference evidence="8" key="1">
    <citation type="submission" date="2018-09" db="EMBL/GenBank/DDBJ databases">
        <authorList>
            <person name="Kim I."/>
        </authorList>
    </citation>
    <scope>NUCLEOTIDE SEQUENCE [LARGE SCALE GENOMIC DNA]</scope>
    <source>
        <strain evidence="8">DD4a</strain>
    </source>
</reference>
<dbReference type="InterPro" id="IPR004603">
    <property type="entry name" value="DNA_mismatch_endonuc_vsr"/>
</dbReference>
<dbReference type="CDD" id="cd00221">
    <property type="entry name" value="Vsr"/>
    <property type="match status" value="1"/>
</dbReference>